<comment type="caution">
    <text evidence="7">The sequence shown here is derived from an EMBL/GenBank/DDBJ whole genome shotgun (WGS) entry which is preliminary data.</text>
</comment>
<reference evidence="7 8" key="1">
    <citation type="submission" date="2024-07" db="EMBL/GenBank/DDBJ databases">
        <title>Uliginosibacterium paludis KCTC:42655.</title>
        <authorList>
            <person name="Kim M.K."/>
        </authorList>
    </citation>
    <scope>NUCLEOTIDE SEQUENCE [LARGE SCALE GENOMIC DNA]</scope>
    <source>
        <strain evidence="7 8">KCTC 42655</strain>
    </source>
</reference>
<dbReference type="PANTHER" id="PTHR38776:SF1">
    <property type="entry name" value="MLTA-INTERACTING PROTEIN-RELATED"/>
    <property type="match status" value="1"/>
</dbReference>
<evidence type="ECO:0000256" key="1">
    <source>
        <dbReference type="ARBA" id="ARBA00004442"/>
    </source>
</evidence>
<evidence type="ECO:0000313" key="8">
    <source>
        <dbReference type="Proteomes" id="UP001548590"/>
    </source>
</evidence>
<keyword evidence="3 6" id="KW-0732">Signal</keyword>
<comment type="similarity">
    <text evidence="2">Belongs to the MipA/OmpV family.</text>
</comment>
<comment type="subcellular location">
    <subcellularLocation>
        <location evidence="1">Cell outer membrane</location>
    </subcellularLocation>
</comment>
<organism evidence="7 8">
    <name type="scientific">Uliginosibacterium paludis</name>
    <dbReference type="NCBI Taxonomy" id="1615952"/>
    <lineage>
        <taxon>Bacteria</taxon>
        <taxon>Pseudomonadati</taxon>
        <taxon>Pseudomonadota</taxon>
        <taxon>Betaproteobacteria</taxon>
        <taxon>Rhodocyclales</taxon>
        <taxon>Zoogloeaceae</taxon>
        <taxon>Uliginosibacterium</taxon>
    </lineage>
</organism>
<feature type="chain" id="PRO_5047065038" evidence="6">
    <location>
        <begin position="21"/>
        <end position="257"/>
    </location>
</feature>
<evidence type="ECO:0000313" key="7">
    <source>
        <dbReference type="EMBL" id="MET1491496.1"/>
    </source>
</evidence>
<evidence type="ECO:0000256" key="6">
    <source>
        <dbReference type="SAM" id="SignalP"/>
    </source>
</evidence>
<sequence length="257" mass="28222">MKKLFSVSVLCAALPFSVHAQEASPAAQPEASAAPSWMLGVAASVQKKPYTGADTRYRVLPFVAYENSWFKLIGPGVGLKLGRTGGFNYLLNARYGLGEGYKSSDAWVLEGMNKRKPSVWVGPEVNWDSMLGRLSASASADVAQESKGYQATLSLSHEYRFGRFSLTPTAGLTWFSASYIDYYYGVTDAETTSWRQRYDGKASLDLGIGLRSRYMIDAHQFLSLDLGVKRLGAGITDSPLVDRTYVPQVGVGYVYRF</sequence>
<keyword evidence="4" id="KW-0472">Membrane</keyword>
<dbReference type="Proteomes" id="UP001548590">
    <property type="component" value="Unassembled WGS sequence"/>
</dbReference>
<protein>
    <submittedName>
        <fullName evidence="7">MipA/OmpV family protein</fullName>
    </submittedName>
</protein>
<dbReference type="EMBL" id="JBEWLZ010000012">
    <property type="protein sequence ID" value="MET1491496.1"/>
    <property type="molecule type" value="Genomic_DNA"/>
</dbReference>
<keyword evidence="5" id="KW-0998">Cell outer membrane</keyword>
<evidence type="ECO:0000256" key="4">
    <source>
        <dbReference type="ARBA" id="ARBA00023136"/>
    </source>
</evidence>
<evidence type="ECO:0000256" key="5">
    <source>
        <dbReference type="ARBA" id="ARBA00023237"/>
    </source>
</evidence>
<accession>A0ABV2CUB0</accession>
<name>A0ABV2CUB0_9RHOO</name>
<dbReference type="InterPro" id="IPR010583">
    <property type="entry name" value="MipA"/>
</dbReference>
<dbReference type="RefSeq" id="WP_345927398.1">
    <property type="nucleotide sequence ID" value="NZ_JBDIVF010000004.1"/>
</dbReference>
<gene>
    <name evidence="7" type="ORF">ABVT11_16780</name>
</gene>
<evidence type="ECO:0000256" key="3">
    <source>
        <dbReference type="ARBA" id="ARBA00022729"/>
    </source>
</evidence>
<dbReference type="PANTHER" id="PTHR38776">
    <property type="entry name" value="MLTA-INTERACTING PROTEIN-RELATED"/>
    <property type="match status" value="1"/>
</dbReference>
<proteinExistence type="inferred from homology"/>
<dbReference type="Pfam" id="PF06629">
    <property type="entry name" value="MipA"/>
    <property type="match status" value="1"/>
</dbReference>
<evidence type="ECO:0000256" key="2">
    <source>
        <dbReference type="ARBA" id="ARBA00005722"/>
    </source>
</evidence>
<feature type="signal peptide" evidence="6">
    <location>
        <begin position="1"/>
        <end position="20"/>
    </location>
</feature>
<keyword evidence="8" id="KW-1185">Reference proteome</keyword>